<dbReference type="Gene3D" id="3.30.9.10">
    <property type="entry name" value="D-Amino Acid Oxidase, subunit A, domain 2"/>
    <property type="match status" value="1"/>
</dbReference>
<dbReference type="RefSeq" id="WP_382403064.1">
    <property type="nucleotide sequence ID" value="NZ_JBHSWH010000001.1"/>
</dbReference>
<dbReference type="Proteomes" id="UP001596298">
    <property type="component" value="Unassembled WGS sequence"/>
</dbReference>
<keyword evidence="3 4" id="KW-0560">Oxidoreductase</keyword>
<dbReference type="NCBIfam" id="TIGR02734">
    <property type="entry name" value="crtI_fam"/>
    <property type="match status" value="1"/>
</dbReference>
<dbReference type="Gene3D" id="3.50.50.60">
    <property type="entry name" value="FAD/NAD(P)-binding domain"/>
    <property type="match status" value="2"/>
</dbReference>
<comment type="caution">
    <text evidence="6">The sequence shown here is derived from an EMBL/GenBank/DDBJ whole genome shotgun (WGS) entry which is preliminary data.</text>
</comment>
<proteinExistence type="inferred from homology"/>
<evidence type="ECO:0000256" key="1">
    <source>
        <dbReference type="ARBA" id="ARBA00004829"/>
    </source>
</evidence>
<feature type="domain" description="Amine oxidase" evidence="5">
    <location>
        <begin position="18"/>
        <end position="484"/>
    </location>
</feature>
<sequence>MIPGPGEPRTAVVVGAGLAGLSTALHLRGAGVEVTVLEAESTAGGRCPDVTVDGYRLDLGPTVLTETDQLARAFAAVGETLEDHLTLVDLDPAYVAHFADGSSLSMHTDPQRMHDAIRELAGERDAAGYDRFVRHVQRLYDVELPHFIDRNLDGVHSLIRPALPRLAALRGFGRMDRLIASFFHDERLRQAFSFQALYVGVPPHRARGMFAVVSAMDLVHGVTYPVGGMHAIVRAMVDVARAHDVEFRFGEPVDAVRAAGDGYEIHTDQAAYDADAVVLTCEPGRAATLLADPDVLRPDTTPAPSCVLLAAGVPAGLSGAGHHHLHFGTSLRGAMDDITSGRPMRDPSFLVSVPTRTDPTLAPAGSDVLYALFPAPARHGSGADVDWHDLRGAYRAHMLRSLTVAGYPVNDLVGEHLITPQDWEDRGMPWGTPFSSAHTFRQSGPFRQPNVIGPRLVLAGSGTTPGVGVPMVLISGRLAAERVLAGLGQRRFTRHG</sequence>
<protein>
    <submittedName>
        <fullName evidence="6">Phytoene desaturase family protein</fullName>
    </submittedName>
</protein>
<keyword evidence="2 4" id="KW-0125">Carotenoid biosynthesis</keyword>
<evidence type="ECO:0000256" key="3">
    <source>
        <dbReference type="ARBA" id="ARBA00023002"/>
    </source>
</evidence>
<evidence type="ECO:0000313" key="7">
    <source>
        <dbReference type="Proteomes" id="UP001596298"/>
    </source>
</evidence>
<evidence type="ECO:0000256" key="4">
    <source>
        <dbReference type="RuleBase" id="RU362075"/>
    </source>
</evidence>
<comment type="similarity">
    <text evidence="4">Belongs to the carotenoid/retinoid oxidoreductase family.</text>
</comment>
<reference evidence="7" key="1">
    <citation type="journal article" date="2019" name="Int. J. Syst. Evol. Microbiol.">
        <title>The Global Catalogue of Microorganisms (GCM) 10K type strain sequencing project: providing services to taxonomists for standard genome sequencing and annotation.</title>
        <authorList>
            <consortium name="The Broad Institute Genomics Platform"/>
            <consortium name="The Broad Institute Genome Sequencing Center for Infectious Disease"/>
            <person name="Wu L."/>
            <person name="Ma J."/>
        </authorList>
    </citation>
    <scope>NUCLEOTIDE SEQUENCE [LARGE SCALE GENOMIC DNA]</scope>
    <source>
        <strain evidence="7">CCUG 58127</strain>
    </source>
</reference>
<dbReference type="Pfam" id="PF01593">
    <property type="entry name" value="Amino_oxidase"/>
    <property type="match status" value="1"/>
</dbReference>
<keyword evidence="7" id="KW-1185">Reference proteome</keyword>
<accession>A0ABW2AHJ7</accession>
<evidence type="ECO:0000313" key="6">
    <source>
        <dbReference type="EMBL" id="MFC6706402.1"/>
    </source>
</evidence>
<dbReference type="SUPFAM" id="SSF51905">
    <property type="entry name" value="FAD/NAD(P)-binding domain"/>
    <property type="match status" value="1"/>
</dbReference>
<dbReference type="PANTHER" id="PTHR43734:SF1">
    <property type="entry name" value="PHYTOENE DESATURASE"/>
    <property type="match status" value="1"/>
</dbReference>
<dbReference type="InterPro" id="IPR036188">
    <property type="entry name" value="FAD/NAD-bd_sf"/>
</dbReference>
<dbReference type="EMBL" id="JBHSWH010000001">
    <property type="protein sequence ID" value="MFC6706402.1"/>
    <property type="molecule type" value="Genomic_DNA"/>
</dbReference>
<comment type="pathway">
    <text evidence="1 4">Carotenoid biosynthesis.</text>
</comment>
<evidence type="ECO:0000259" key="5">
    <source>
        <dbReference type="Pfam" id="PF01593"/>
    </source>
</evidence>
<dbReference type="InterPro" id="IPR014105">
    <property type="entry name" value="Carotenoid/retinoid_OxRdtase"/>
</dbReference>
<gene>
    <name evidence="6" type="ORF">ACFQDH_14340</name>
</gene>
<dbReference type="InterPro" id="IPR002937">
    <property type="entry name" value="Amino_oxidase"/>
</dbReference>
<organism evidence="6 7">
    <name type="scientific">Flexivirga alba</name>
    <dbReference type="NCBI Taxonomy" id="702742"/>
    <lineage>
        <taxon>Bacteria</taxon>
        <taxon>Bacillati</taxon>
        <taxon>Actinomycetota</taxon>
        <taxon>Actinomycetes</taxon>
        <taxon>Micrococcales</taxon>
        <taxon>Dermacoccaceae</taxon>
        <taxon>Flexivirga</taxon>
    </lineage>
</organism>
<name>A0ABW2AHJ7_9MICO</name>
<evidence type="ECO:0000256" key="2">
    <source>
        <dbReference type="ARBA" id="ARBA00022746"/>
    </source>
</evidence>
<dbReference type="PANTHER" id="PTHR43734">
    <property type="entry name" value="PHYTOENE DESATURASE"/>
    <property type="match status" value="1"/>
</dbReference>